<dbReference type="GO" id="GO:0005886">
    <property type="term" value="C:plasma membrane"/>
    <property type="evidence" value="ECO:0007669"/>
    <property type="project" value="TreeGrafter"/>
</dbReference>
<feature type="domain" description="Protein kinase" evidence="16">
    <location>
        <begin position="318"/>
        <end position="599"/>
    </location>
</feature>
<protein>
    <recommendedName>
        <fullName evidence="2 13">Guanylate cyclase</fullName>
        <ecNumber evidence="2 13">4.6.1.2</ecNumber>
    </recommendedName>
</protein>
<dbReference type="EC" id="4.6.1.2" evidence="2 13"/>
<dbReference type="Proteomes" id="UP001347796">
    <property type="component" value="Unassembled WGS sequence"/>
</dbReference>
<evidence type="ECO:0000256" key="13">
    <source>
        <dbReference type="RuleBase" id="RU003431"/>
    </source>
</evidence>
<evidence type="ECO:0000259" key="16">
    <source>
        <dbReference type="PROSITE" id="PS50011"/>
    </source>
</evidence>
<accession>A0AAN8PMC1</accession>
<dbReference type="EMBL" id="JAZGQO010000008">
    <property type="protein sequence ID" value="KAK6179564.1"/>
    <property type="molecule type" value="Genomic_DNA"/>
</dbReference>
<dbReference type="Gene3D" id="3.30.70.1230">
    <property type="entry name" value="Nucleotide cyclase"/>
    <property type="match status" value="1"/>
</dbReference>
<evidence type="ECO:0000259" key="17">
    <source>
        <dbReference type="PROSITE" id="PS50125"/>
    </source>
</evidence>
<evidence type="ECO:0000256" key="12">
    <source>
        <dbReference type="RuleBase" id="RU000405"/>
    </source>
</evidence>
<dbReference type="GO" id="GO:0004016">
    <property type="term" value="F:adenylate cyclase activity"/>
    <property type="evidence" value="ECO:0007669"/>
    <property type="project" value="TreeGrafter"/>
</dbReference>
<gene>
    <name evidence="18" type="ORF">SNE40_011892</name>
</gene>
<reference evidence="18 19" key="1">
    <citation type="submission" date="2024-01" db="EMBL/GenBank/DDBJ databases">
        <title>The genome of the rayed Mediterranean limpet Patella caerulea (Linnaeus, 1758).</title>
        <authorList>
            <person name="Anh-Thu Weber A."/>
            <person name="Halstead-Nussloch G."/>
        </authorList>
    </citation>
    <scope>NUCLEOTIDE SEQUENCE [LARGE SCALE GENOMIC DNA]</scope>
    <source>
        <strain evidence="18">AATW-2023a</strain>
        <tissue evidence="18">Whole specimen</tissue>
    </source>
</reference>
<evidence type="ECO:0000256" key="15">
    <source>
        <dbReference type="SAM" id="Phobius"/>
    </source>
</evidence>
<dbReference type="SMART" id="SM00044">
    <property type="entry name" value="CYCc"/>
    <property type="match status" value="1"/>
</dbReference>
<dbReference type="FunFam" id="3.30.70.1230:FF:000019">
    <property type="entry name" value="Guanylate cyclase"/>
    <property type="match status" value="1"/>
</dbReference>
<feature type="domain" description="Guanylate cyclase" evidence="17">
    <location>
        <begin position="669"/>
        <end position="798"/>
    </location>
</feature>
<feature type="transmembrane region" description="Helical" evidence="15">
    <location>
        <begin position="264"/>
        <end position="285"/>
    </location>
</feature>
<dbReference type="SUPFAM" id="SSF56112">
    <property type="entry name" value="Protein kinase-like (PK-like)"/>
    <property type="match status" value="1"/>
</dbReference>
<feature type="region of interest" description="Disordered" evidence="14">
    <location>
        <begin position="850"/>
        <end position="902"/>
    </location>
</feature>
<dbReference type="InterPro" id="IPR011645">
    <property type="entry name" value="HNOB_dom_associated"/>
</dbReference>
<evidence type="ECO:0000256" key="3">
    <source>
        <dbReference type="ARBA" id="ARBA00022692"/>
    </source>
</evidence>
<keyword evidence="6 15" id="KW-1133">Transmembrane helix</keyword>
<evidence type="ECO:0000256" key="9">
    <source>
        <dbReference type="ARBA" id="ARBA00023180"/>
    </source>
</evidence>
<evidence type="ECO:0000256" key="14">
    <source>
        <dbReference type="SAM" id="MobiDB-lite"/>
    </source>
</evidence>
<dbReference type="InterPro" id="IPR000719">
    <property type="entry name" value="Prot_kinase_dom"/>
</dbReference>
<evidence type="ECO:0000256" key="11">
    <source>
        <dbReference type="ARBA" id="ARBA00023293"/>
    </source>
</evidence>
<name>A0AAN8PMC1_PATCE</name>
<evidence type="ECO:0000256" key="2">
    <source>
        <dbReference type="ARBA" id="ARBA00012202"/>
    </source>
</evidence>
<dbReference type="InterPro" id="IPR001054">
    <property type="entry name" value="A/G_cyclase"/>
</dbReference>
<evidence type="ECO:0000313" key="19">
    <source>
        <dbReference type="Proteomes" id="UP001347796"/>
    </source>
</evidence>
<dbReference type="GO" id="GO:0007168">
    <property type="term" value="P:receptor guanylyl cyclase signaling pathway"/>
    <property type="evidence" value="ECO:0007669"/>
    <property type="project" value="TreeGrafter"/>
</dbReference>
<sequence>MKYDKRTIRSREPIVNVLTITMSNWVIYYIVWQLIIKPVTTWHGFSNENFHCWPYDANSANPTPFTECKGIKIKWIVEPPLEIKAQEHFNTTYELIIEPEFYTWGIPLDFFTQANVTGISDAALAEQWCKDVICPAPSLSTPENCCVHHVNVHSCPLGETDTVQNGLCGPWIPPSGSVFTHSKVMVGPVGQGNWTSTVAGLYAVGETSVIAHFKLARMHIAIEKRVNVLPRTICGDGRCEQSEGEECSSCPKDCGECPLEDWEIALIVTFIIIILIIFLGIIIYFRYQKRKLLWDESWIIPDEDIKEDSGLRGAFGSMLSIVSGGSQQSGSVSAMATSAVRRQVFATTAFYDGRTVAVKRIKKSEFLLTKVIRNEVKTVREMDHPNLCKFIGGCIKVPNVRIVSEYCPKGSLNDVLLNDDIPLSWSFRFSFGTDIARGVSYLHSRSLSHGRLTSSNCVVDDRWTVKITDFGLKTYREEDILTDEAAEEFQYKERQRNVYVAPEIRTGYCGIVTESADAYSFAIILVEIANRNDPYGDEDVCDLPEDWMPPLPAFSDIEDKDNICPCPFEYCKLIKECWSEKPADRPSFDVIKKTLHKINPSKLSPVDLMMAMMEKYSKHLESIVVERTQDLVAEKQKTDKLLYSMLPRTVADQLRQGQTVNAEAFDACTIYFSDIVGFTDLSGGSTPMQIIALLNKLYTTFDEIIDRFDVYKVETIGDAYMVVSGLPIRTPFHAREIASMALDIADACKRFVIPHRPNEPLKVRVGLHSGPVCTGVVGLKMPRYCLFGDTVNTASRMESNGEAYRVHISSSTHSCLEETGGYIFEKRGAIPIKGKGEMVTWWLIAHDRSKSDNSGDDDNDDHDVGDDAVLIKNRVNIEDTEDIPRKDSANSSHDSGYNDKNR</sequence>
<keyword evidence="3 15" id="KW-0812">Transmembrane</keyword>
<evidence type="ECO:0000256" key="4">
    <source>
        <dbReference type="ARBA" id="ARBA00022729"/>
    </source>
</evidence>
<keyword evidence="5" id="KW-0547">Nucleotide-binding</keyword>
<evidence type="ECO:0000256" key="8">
    <source>
        <dbReference type="ARBA" id="ARBA00023170"/>
    </source>
</evidence>
<keyword evidence="19" id="KW-1185">Reference proteome</keyword>
<dbReference type="InterPro" id="IPR001245">
    <property type="entry name" value="Ser-Thr/Tyr_kinase_cat_dom"/>
</dbReference>
<dbReference type="PANTHER" id="PTHR11920">
    <property type="entry name" value="GUANYLYL CYCLASE"/>
    <property type="match status" value="1"/>
</dbReference>
<dbReference type="InterPro" id="IPR018297">
    <property type="entry name" value="A/G_cyclase_CS"/>
</dbReference>
<dbReference type="InterPro" id="IPR011009">
    <property type="entry name" value="Kinase-like_dom_sf"/>
</dbReference>
<feature type="transmembrane region" description="Helical" evidence="15">
    <location>
        <begin position="12"/>
        <end position="32"/>
    </location>
</feature>
<dbReference type="Gene3D" id="1.10.510.10">
    <property type="entry name" value="Transferase(Phosphotransferase) domain 1"/>
    <property type="match status" value="1"/>
</dbReference>
<dbReference type="AlphaFoldDB" id="A0AAN8PMC1"/>
<organism evidence="18 19">
    <name type="scientific">Patella caerulea</name>
    <name type="common">Rayed Mediterranean limpet</name>
    <dbReference type="NCBI Taxonomy" id="87958"/>
    <lineage>
        <taxon>Eukaryota</taxon>
        <taxon>Metazoa</taxon>
        <taxon>Spiralia</taxon>
        <taxon>Lophotrochozoa</taxon>
        <taxon>Mollusca</taxon>
        <taxon>Gastropoda</taxon>
        <taxon>Patellogastropoda</taxon>
        <taxon>Patelloidea</taxon>
        <taxon>Patellidae</taxon>
        <taxon>Patella</taxon>
    </lineage>
</organism>
<dbReference type="PANTHER" id="PTHR11920:SF507">
    <property type="entry name" value="GUANYLATE CYCLASE"/>
    <property type="match status" value="1"/>
</dbReference>
<dbReference type="Pfam" id="PF07714">
    <property type="entry name" value="PK_Tyr_Ser-Thr"/>
    <property type="match status" value="1"/>
</dbReference>
<evidence type="ECO:0000313" key="18">
    <source>
        <dbReference type="EMBL" id="KAK6179564.1"/>
    </source>
</evidence>
<dbReference type="SUPFAM" id="SSF55073">
    <property type="entry name" value="Nucleotide cyclase"/>
    <property type="match status" value="1"/>
</dbReference>
<dbReference type="Pfam" id="PF00211">
    <property type="entry name" value="Guanylate_cyc"/>
    <property type="match status" value="1"/>
</dbReference>
<evidence type="ECO:0000256" key="6">
    <source>
        <dbReference type="ARBA" id="ARBA00022989"/>
    </source>
</evidence>
<dbReference type="PROSITE" id="PS50011">
    <property type="entry name" value="PROTEIN_KINASE_DOM"/>
    <property type="match status" value="1"/>
</dbReference>
<keyword evidence="4" id="KW-0732">Signal</keyword>
<keyword evidence="11 13" id="KW-0141">cGMP biosynthesis</keyword>
<evidence type="ECO:0000256" key="10">
    <source>
        <dbReference type="ARBA" id="ARBA00023239"/>
    </source>
</evidence>
<keyword evidence="10 12" id="KW-0456">Lyase</keyword>
<proteinExistence type="inferred from homology"/>
<comment type="catalytic activity">
    <reaction evidence="13">
        <text>GTP = 3',5'-cyclic GMP + diphosphate</text>
        <dbReference type="Rhea" id="RHEA:13665"/>
        <dbReference type="ChEBI" id="CHEBI:33019"/>
        <dbReference type="ChEBI" id="CHEBI:37565"/>
        <dbReference type="ChEBI" id="CHEBI:57746"/>
        <dbReference type="EC" id="4.6.1.2"/>
    </reaction>
</comment>
<dbReference type="CDD" id="cd07302">
    <property type="entry name" value="CHD"/>
    <property type="match status" value="1"/>
</dbReference>
<dbReference type="PROSITE" id="PS50125">
    <property type="entry name" value="GUANYLATE_CYCLASE_2"/>
    <property type="match status" value="1"/>
</dbReference>
<dbReference type="Pfam" id="PF07701">
    <property type="entry name" value="HNOBA"/>
    <property type="match status" value="1"/>
</dbReference>
<evidence type="ECO:0000256" key="1">
    <source>
        <dbReference type="ARBA" id="ARBA00004479"/>
    </source>
</evidence>
<dbReference type="GO" id="GO:0035556">
    <property type="term" value="P:intracellular signal transduction"/>
    <property type="evidence" value="ECO:0007669"/>
    <property type="project" value="InterPro"/>
</dbReference>
<dbReference type="Gene3D" id="6.10.250.780">
    <property type="match status" value="1"/>
</dbReference>
<evidence type="ECO:0000256" key="7">
    <source>
        <dbReference type="ARBA" id="ARBA00023136"/>
    </source>
</evidence>
<dbReference type="GO" id="GO:0004672">
    <property type="term" value="F:protein kinase activity"/>
    <property type="evidence" value="ECO:0007669"/>
    <property type="project" value="InterPro"/>
</dbReference>
<dbReference type="GO" id="GO:0005524">
    <property type="term" value="F:ATP binding"/>
    <property type="evidence" value="ECO:0007669"/>
    <property type="project" value="InterPro"/>
</dbReference>
<keyword evidence="7 15" id="KW-0472">Membrane</keyword>
<dbReference type="PROSITE" id="PS00452">
    <property type="entry name" value="GUANYLATE_CYCLASE_1"/>
    <property type="match status" value="1"/>
</dbReference>
<comment type="subcellular location">
    <subcellularLocation>
        <location evidence="1">Membrane</location>
        <topology evidence="1">Single-pass type I membrane protein</topology>
    </subcellularLocation>
</comment>
<dbReference type="GO" id="GO:0001653">
    <property type="term" value="F:peptide receptor activity"/>
    <property type="evidence" value="ECO:0007669"/>
    <property type="project" value="TreeGrafter"/>
</dbReference>
<dbReference type="InterPro" id="IPR029787">
    <property type="entry name" value="Nucleotide_cyclase"/>
</dbReference>
<keyword evidence="8" id="KW-0675">Receptor</keyword>
<feature type="compositionally biased region" description="Acidic residues" evidence="14">
    <location>
        <begin position="854"/>
        <end position="866"/>
    </location>
</feature>
<keyword evidence="9" id="KW-0325">Glycoprotein</keyword>
<comment type="caution">
    <text evidence="18">The sequence shown here is derived from an EMBL/GenBank/DDBJ whole genome shotgun (WGS) entry which is preliminary data.</text>
</comment>
<dbReference type="InterPro" id="IPR050401">
    <property type="entry name" value="Cyclic_nucleotide_synthase"/>
</dbReference>
<comment type="similarity">
    <text evidence="12">Belongs to the adenylyl cyclase class-4/guanylyl cyclase family.</text>
</comment>
<evidence type="ECO:0000256" key="5">
    <source>
        <dbReference type="ARBA" id="ARBA00022741"/>
    </source>
</evidence>
<dbReference type="GO" id="GO:0004383">
    <property type="term" value="F:guanylate cyclase activity"/>
    <property type="evidence" value="ECO:0007669"/>
    <property type="project" value="UniProtKB-EC"/>
</dbReference>